<evidence type="ECO:0000313" key="2">
    <source>
        <dbReference type="Proteomes" id="UP000231152"/>
    </source>
</evidence>
<dbReference type="AlphaFoldDB" id="A0A2M8LE70"/>
<dbReference type="Pfam" id="PF02572">
    <property type="entry name" value="CobA_CobO_BtuR"/>
    <property type="match status" value="1"/>
</dbReference>
<keyword evidence="1" id="KW-0808">Transferase</keyword>
<name>A0A2M8LE70_9BACT</name>
<dbReference type="EMBL" id="PFET01000011">
    <property type="protein sequence ID" value="PJE75725.1"/>
    <property type="molecule type" value="Genomic_DNA"/>
</dbReference>
<sequence>MQKKYPSTPPVAIPKKHGLFIIYEGKGKGKTTAVMGMAARALGTGFNVYIIQFIKGEWPNGEQDFFRTYAKLLKHHKGKPRLGTIELVVSGSGFVKILGDKKPFTAHKAAARQAVLLAKRAIRSKKYDLVIMDEAISAIESKLITTKDLLSVVKLKPKLLHLAMTGHFAPKALVSKADLVSRIDVVKHPYYKGILAQKGIDF</sequence>
<dbReference type="InterPro" id="IPR003724">
    <property type="entry name" value="CblAdoTrfase_CobA"/>
</dbReference>
<gene>
    <name evidence="1" type="ORF">COV04_03390</name>
</gene>
<dbReference type="InterPro" id="IPR027417">
    <property type="entry name" value="P-loop_NTPase"/>
</dbReference>
<dbReference type="GO" id="GO:0005524">
    <property type="term" value="F:ATP binding"/>
    <property type="evidence" value="ECO:0007669"/>
    <property type="project" value="InterPro"/>
</dbReference>
<protein>
    <submittedName>
        <fullName evidence="1">Cob(I)yrinic acid a,c-diamide adenosyltransferase</fullName>
    </submittedName>
</protein>
<comment type="caution">
    <text evidence="1">The sequence shown here is derived from an EMBL/GenBank/DDBJ whole genome shotgun (WGS) entry which is preliminary data.</text>
</comment>
<dbReference type="GO" id="GO:0008817">
    <property type="term" value="F:corrinoid adenosyltransferase activity"/>
    <property type="evidence" value="ECO:0007669"/>
    <property type="project" value="InterPro"/>
</dbReference>
<dbReference type="GO" id="GO:0009236">
    <property type="term" value="P:cobalamin biosynthetic process"/>
    <property type="evidence" value="ECO:0007669"/>
    <property type="project" value="InterPro"/>
</dbReference>
<dbReference type="SUPFAM" id="SSF52540">
    <property type="entry name" value="P-loop containing nucleoside triphosphate hydrolases"/>
    <property type="match status" value="1"/>
</dbReference>
<dbReference type="PIRSF" id="PIRSF015617">
    <property type="entry name" value="Adensltrnsf_CobA"/>
    <property type="match status" value="1"/>
</dbReference>
<dbReference type="PANTHER" id="PTHR46638">
    <property type="entry name" value="CORRINOID ADENOSYLTRANSFERASE"/>
    <property type="match status" value="1"/>
</dbReference>
<proteinExistence type="predicted"/>
<dbReference type="Gene3D" id="3.40.50.300">
    <property type="entry name" value="P-loop containing nucleotide triphosphate hydrolases"/>
    <property type="match status" value="1"/>
</dbReference>
<evidence type="ECO:0000313" key="1">
    <source>
        <dbReference type="EMBL" id="PJE75725.1"/>
    </source>
</evidence>
<dbReference type="PANTHER" id="PTHR46638:SF1">
    <property type="entry name" value="CORRINOID ADENOSYLTRANSFERASE"/>
    <property type="match status" value="1"/>
</dbReference>
<dbReference type="Proteomes" id="UP000231152">
    <property type="component" value="Unassembled WGS sequence"/>
</dbReference>
<accession>A0A2M8LE70</accession>
<organism evidence="1 2">
    <name type="scientific">Candidatus Uhrbacteria bacterium CG10_big_fil_rev_8_21_14_0_10_48_11</name>
    <dbReference type="NCBI Taxonomy" id="1975037"/>
    <lineage>
        <taxon>Bacteria</taxon>
        <taxon>Candidatus Uhriibacteriota</taxon>
    </lineage>
</organism>
<reference evidence="1 2" key="1">
    <citation type="submission" date="2017-09" db="EMBL/GenBank/DDBJ databases">
        <title>Depth-based differentiation of microbial function through sediment-hosted aquifers and enrichment of novel symbionts in the deep terrestrial subsurface.</title>
        <authorList>
            <person name="Probst A.J."/>
            <person name="Ladd B."/>
            <person name="Jarett J.K."/>
            <person name="Geller-Mcgrath D.E."/>
            <person name="Sieber C.M."/>
            <person name="Emerson J.B."/>
            <person name="Anantharaman K."/>
            <person name="Thomas B.C."/>
            <person name="Malmstrom R."/>
            <person name="Stieglmeier M."/>
            <person name="Klingl A."/>
            <person name="Woyke T."/>
            <person name="Ryan C.M."/>
            <person name="Banfield J.F."/>
        </authorList>
    </citation>
    <scope>NUCLEOTIDE SEQUENCE [LARGE SCALE GENOMIC DNA]</scope>
    <source>
        <strain evidence="1">CG10_big_fil_rev_8_21_14_0_10_48_11</strain>
    </source>
</reference>